<evidence type="ECO:0000313" key="3">
    <source>
        <dbReference type="Proteomes" id="UP000499080"/>
    </source>
</evidence>
<sequence length="38" mass="4157">MAKMDGKKSYWKSSTVTACPPISGEPEQIQMETLSAKP</sequence>
<comment type="caution">
    <text evidence="2">The sequence shown here is derived from an EMBL/GenBank/DDBJ whole genome shotgun (WGS) entry which is preliminary data.</text>
</comment>
<dbReference type="Proteomes" id="UP000499080">
    <property type="component" value="Unassembled WGS sequence"/>
</dbReference>
<keyword evidence="3" id="KW-1185">Reference proteome</keyword>
<accession>A0A4Y2NKH6</accession>
<feature type="non-terminal residue" evidence="2">
    <location>
        <position position="38"/>
    </location>
</feature>
<evidence type="ECO:0000313" key="2">
    <source>
        <dbReference type="EMBL" id="GBN38507.1"/>
    </source>
</evidence>
<organism evidence="2 3">
    <name type="scientific">Araneus ventricosus</name>
    <name type="common">Orbweaver spider</name>
    <name type="synonym">Epeira ventricosa</name>
    <dbReference type="NCBI Taxonomy" id="182803"/>
    <lineage>
        <taxon>Eukaryota</taxon>
        <taxon>Metazoa</taxon>
        <taxon>Ecdysozoa</taxon>
        <taxon>Arthropoda</taxon>
        <taxon>Chelicerata</taxon>
        <taxon>Arachnida</taxon>
        <taxon>Araneae</taxon>
        <taxon>Araneomorphae</taxon>
        <taxon>Entelegynae</taxon>
        <taxon>Araneoidea</taxon>
        <taxon>Araneidae</taxon>
        <taxon>Araneus</taxon>
    </lineage>
</organism>
<protein>
    <submittedName>
        <fullName evidence="2">Uncharacterized protein</fullName>
    </submittedName>
</protein>
<dbReference type="AlphaFoldDB" id="A0A4Y2NKH6"/>
<feature type="region of interest" description="Disordered" evidence="1">
    <location>
        <begin position="1"/>
        <end position="38"/>
    </location>
</feature>
<name>A0A4Y2NKH6_ARAVE</name>
<gene>
    <name evidence="2" type="ORF">AVEN_48344_1</name>
</gene>
<proteinExistence type="predicted"/>
<dbReference type="EMBL" id="BGPR01127980">
    <property type="protein sequence ID" value="GBN38507.1"/>
    <property type="molecule type" value="Genomic_DNA"/>
</dbReference>
<evidence type="ECO:0000256" key="1">
    <source>
        <dbReference type="SAM" id="MobiDB-lite"/>
    </source>
</evidence>
<reference evidence="2 3" key="1">
    <citation type="journal article" date="2019" name="Sci. Rep.">
        <title>Orb-weaving spider Araneus ventricosus genome elucidates the spidroin gene catalogue.</title>
        <authorList>
            <person name="Kono N."/>
            <person name="Nakamura H."/>
            <person name="Ohtoshi R."/>
            <person name="Moran D.A.P."/>
            <person name="Shinohara A."/>
            <person name="Yoshida Y."/>
            <person name="Fujiwara M."/>
            <person name="Mori M."/>
            <person name="Tomita M."/>
            <person name="Arakawa K."/>
        </authorList>
    </citation>
    <scope>NUCLEOTIDE SEQUENCE [LARGE SCALE GENOMIC DNA]</scope>
</reference>